<dbReference type="GO" id="GO:0051015">
    <property type="term" value="F:actin filament binding"/>
    <property type="evidence" value="ECO:0007669"/>
    <property type="project" value="InterPro"/>
</dbReference>
<dbReference type="GO" id="GO:0005737">
    <property type="term" value="C:cytoplasm"/>
    <property type="evidence" value="ECO:0007669"/>
    <property type="project" value="TreeGrafter"/>
</dbReference>
<evidence type="ECO:0000313" key="2">
    <source>
        <dbReference type="EnsemblProtists" id="EOD13733"/>
    </source>
</evidence>
<name>A0A0D3IR48_EMIH1</name>
<dbReference type="STRING" id="2903.R1BUA9"/>
<dbReference type="GO" id="GO:0008154">
    <property type="term" value="P:actin polymerization or depolymerization"/>
    <property type="evidence" value="ECO:0007669"/>
    <property type="project" value="TreeGrafter"/>
</dbReference>
<dbReference type="PaxDb" id="2903-EOD13733"/>
<organism evidence="2 3">
    <name type="scientific">Emiliania huxleyi (strain CCMP1516)</name>
    <dbReference type="NCBI Taxonomy" id="280463"/>
    <lineage>
        <taxon>Eukaryota</taxon>
        <taxon>Haptista</taxon>
        <taxon>Haptophyta</taxon>
        <taxon>Prymnesiophyceae</taxon>
        <taxon>Isochrysidales</taxon>
        <taxon>Noelaerhabdaceae</taxon>
        <taxon>Emiliania</taxon>
    </lineage>
</organism>
<dbReference type="HOGENOM" id="CLU_002568_0_1_1"/>
<dbReference type="SMART" id="SM00262">
    <property type="entry name" value="GEL"/>
    <property type="match status" value="3"/>
</dbReference>
<dbReference type="PRINTS" id="PR00597">
    <property type="entry name" value="GELSOLIN"/>
</dbReference>
<dbReference type="RefSeq" id="XP_005766162.1">
    <property type="nucleotide sequence ID" value="XM_005766105.1"/>
</dbReference>
<dbReference type="EnsemblProtists" id="EOD41348">
    <property type="protein sequence ID" value="EOD41348"/>
    <property type="gene ID" value="EMIHUDRAFT_433327"/>
</dbReference>
<dbReference type="PANTHER" id="PTHR11977:SF130">
    <property type="entry name" value="SEVERIN"/>
    <property type="match status" value="1"/>
</dbReference>
<dbReference type="KEGG" id="ehx:EMIHUDRAFT_433327"/>
<dbReference type="CDD" id="cd11290">
    <property type="entry name" value="gelsolin_S1_like"/>
    <property type="match status" value="1"/>
</dbReference>
<dbReference type="InterPro" id="IPR007123">
    <property type="entry name" value="Gelsolin-like_dom"/>
</dbReference>
<reference evidence="3" key="1">
    <citation type="journal article" date="2013" name="Nature">
        <title>Pan genome of the phytoplankton Emiliania underpins its global distribution.</title>
        <authorList>
            <person name="Read B.A."/>
            <person name="Kegel J."/>
            <person name="Klute M.J."/>
            <person name="Kuo A."/>
            <person name="Lefebvre S.C."/>
            <person name="Maumus F."/>
            <person name="Mayer C."/>
            <person name="Miller J."/>
            <person name="Monier A."/>
            <person name="Salamov A."/>
            <person name="Young J."/>
            <person name="Aguilar M."/>
            <person name="Claverie J.M."/>
            <person name="Frickenhaus S."/>
            <person name="Gonzalez K."/>
            <person name="Herman E.K."/>
            <person name="Lin Y.C."/>
            <person name="Napier J."/>
            <person name="Ogata H."/>
            <person name="Sarno A.F."/>
            <person name="Shmutz J."/>
            <person name="Schroeder D."/>
            <person name="de Vargas C."/>
            <person name="Verret F."/>
            <person name="von Dassow P."/>
            <person name="Valentin K."/>
            <person name="Van de Peer Y."/>
            <person name="Wheeler G."/>
            <person name="Dacks J.B."/>
            <person name="Delwiche C.F."/>
            <person name="Dyhrman S.T."/>
            <person name="Glockner G."/>
            <person name="John U."/>
            <person name="Richards T."/>
            <person name="Worden A.Z."/>
            <person name="Zhang X."/>
            <person name="Grigoriev I.V."/>
            <person name="Allen A.E."/>
            <person name="Bidle K."/>
            <person name="Borodovsky M."/>
            <person name="Bowler C."/>
            <person name="Brownlee C."/>
            <person name="Cock J.M."/>
            <person name="Elias M."/>
            <person name="Gladyshev V.N."/>
            <person name="Groth M."/>
            <person name="Guda C."/>
            <person name="Hadaegh A."/>
            <person name="Iglesias-Rodriguez M.D."/>
            <person name="Jenkins J."/>
            <person name="Jones B.M."/>
            <person name="Lawson T."/>
            <person name="Leese F."/>
            <person name="Lindquist E."/>
            <person name="Lobanov A."/>
            <person name="Lomsadze A."/>
            <person name="Malik S.B."/>
            <person name="Marsh M.E."/>
            <person name="Mackinder L."/>
            <person name="Mock T."/>
            <person name="Mueller-Roeber B."/>
            <person name="Pagarete A."/>
            <person name="Parker M."/>
            <person name="Probert I."/>
            <person name="Quesneville H."/>
            <person name="Raines C."/>
            <person name="Rensing S.A."/>
            <person name="Riano-Pachon D.M."/>
            <person name="Richier S."/>
            <person name="Rokitta S."/>
            <person name="Shiraiwa Y."/>
            <person name="Soanes D.M."/>
            <person name="van der Giezen M."/>
            <person name="Wahlund T.M."/>
            <person name="Williams B."/>
            <person name="Wilson W."/>
            <person name="Wolfe G."/>
            <person name="Wurch L.L."/>
        </authorList>
    </citation>
    <scope>NUCLEOTIDE SEQUENCE</scope>
</reference>
<dbReference type="KEGG" id="ehx:EMIHUDRAFT_445787"/>
<accession>A0A0D3IR48</accession>
<dbReference type="eggNOG" id="KOG0443">
    <property type="taxonomic scope" value="Eukaryota"/>
</dbReference>
<dbReference type="OMA" id="TQWASSW"/>
<evidence type="ECO:0000313" key="3">
    <source>
        <dbReference type="Proteomes" id="UP000013827"/>
    </source>
</evidence>
<feature type="domain" description="Gelsolin-like" evidence="1">
    <location>
        <begin position="181"/>
        <end position="243"/>
    </location>
</feature>
<dbReference type="Pfam" id="PF00626">
    <property type="entry name" value="Gelsolin"/>
    <property type="match status" value="3"/>
</dbReference>
<feature type="domain" description="Gelsolin-like" evidence="1">
    <location>
        <begin position="313"/>
        <end position="378"/>
    </location>
</feature>
<dbReference type="GeneID" id="17286618"/>
<dbReference type="SUPFAM" id="SSF55753">
    <property type="entry name" value="Actin depolymerizing proteins"/>
    <property type="match status" value="3"/>
</dbReference>
<dbReference type="InterPro" id="IPR007122">
    <property type="entry name" value="Villin/Gelsolin"/>
</dbReference>
<keyword evidence="3" id="KW-1185">Reference proteome</keyword>
<dbReference type="GO" id="GO:0015629">
    <property type="term" value="C:actin cytoskeleton"/>
    <property type="evidence" value="ECO:0007669"/>
    <property type="project" value="TreeGrafter"/>
</dbReference>
<sequence>MRKDRQPDWQDTNVALIGSDIDRKCKEAAAHGEPQWRGAGTSVGLQLWRIEQFRVVPWPQKKWGKFHRGDSYIVLRTYKKPNNNKKLEWDVHFWIGSESSQDEYGTAAYKTVELDDFLGGGATQHRQVEGAEAQDFLDLFGGRVQYLEGGVATGFKKTELKERQARLFEVKGGRGNLRLRQVKLSRSSMNSGDVYILDTEFKVFVWVGSESNAAERGKADELAKGMAAERGGGTQVVHVPDGEPDEEDPFWKELPGERRFLGIKVGRVSVKGQEAGGEDAAVKAHQPLLLRLKAGERGAFSYSRAGTGAKLPVSRLKSCDVFLYDNGFEIFLWVGKGADQQERVSAFPFAQRYLKDYRRPSVLPITRYAEGKEAPRFIEQFGPPAKGCFADPGQYVAHCVCM</sequence>
<dbReference type="GeneID" id="17259890"/>
<dbReference type="AlphaFoldDB" id="A0A0D3IR48"/>
<dbReference type="PANTHER" id="PTHR11977">
    <property type="entry name" value="VILLIN"/>
    <property type="match status" value="1"/>
</dbReference>
<proteinExistence type="predicted"/>
<dbReference type="RefSeq" id="XP_005793777.1">
    <property type="nucleotide sequence ID" value="XM_005793720.1"/>
</dbReference>
<protein>
    <recommendedName>
        <fullName evidence="1">Gelsolin-like domain-containing protein</fullName>
    </recommendedName>
</protein>
<reference evidence="2" key="2">
    <citation type="submission" date="2024-10" db="UniProtKB">
        <authorList>
            <consortium name="EnsemblProtists"/>
        </authorList>
    </citation>
    <scope>IDENTIFICATION</scope>
</reference>
<evidence type="ECO:0000259" key="1">
    <source>
        <dbReference type="Pfam" id="PF00626"/>
    </source>
</evidence>
<feature type="domain" description="Gelsolin-like" evidence="1">
    <location>
        <begin position="55"/>
        <end position="137"/>
    </location>
</feature>
<dbReference type="Gene3D" id="3.40.20.10">
    <property type="entry name" value="Severin"/>
    <property type="match status" value="3"/>
</dbReference>
<dbReference type="EnsemblProtists" id="EOD13733">
    <property type="protein sequence ID" value="EOD13733"/>
    <property type="gene ID" value="EMIHUDRAFT_445787"/>
</dbReference>
<dbReference type="InterPro" id="IPR029006">
    <property type="entry name" value="ADF-H/Gelsolin-like_dom_sf"/>
</dbReference>
<dbReference type="Proteomes" id="UP000013827">
    <property type="component" value="Unassembled WGS sequence"/>
</dbReference>